<keyword evidence="2" id="KW-1185">Reference proteome</keyword>
<organism evidence="1 2">
    <name type="scientific">Funneliformis geosporum</name>
    <dbReference type="NCBI Taxonomy" id="1117311"/>
    <lineage>
        <taxon>Eukaryota</taxon>
        <taxon>Fungi</taxon>
        <taxon>Fungi incertae sedis</taxon>
        <taxon>Mucoromycota</taxon>
        <taxon>Glomeromycotina</taxon>
        <taxon>Glomeromycetes</taxon>
        <taxon>Glomerales</taxon>
        <taxon>Glomeraceae</taxon>
        <taxon>Funneliformis</taxon>
    </lineage>
</organism>
<dbReference type="OrthoDB" id="2373574at2759"/>
<gene>
    <name evidence="1" type="ORF">FWILDA_LOCUS16153</name>
</gene>
<accession>A0A9W4T7U9</accession>
<dbReference type="AlphaFoldDB" id="A0A9W4T7U9"/>
<dbReference type="Proteomes" id="UP001153678">
    <property type="component" value="Unassembled WGS sequence"/>
</dbReference>
<sequence length="216" mass="25528">MLFWVKYNETLTATEIYEERYVRLLPNEILSMRHSYSNAITTRLNLKSYCDIDGNINLPDHKRVVCQIESLHQITNNYKCEKLYKLFQEVRHIIVIDNDLTDLNIEWIKTLCKAEFWDWAKKMTSLPIENWKSASLICYLRKDVQGIVCALKTDFSELRIKEYHGELDLEEKARDFNNVEVSWKDLDLIAYTSTLKIGVSYTNPKFEQNSVFLIAL</sequence>
<protein>
    <submittedName>
        <fullName evidence="1">6105_t:CDS:1</fullName>
    </submittedName>
</protein>
<evidence type="ECO:0000313" key="2">
    <source>
        <dbReference type="Proteomes" id="UP001153678"/>
    </source>
</evidence>
<proteinExistence type="predicted"/>
<name>A0A9W4T7U9_9GLOM</name>
<dbReference type="EMBL" id="CAMKVN010009841">
    <property type="protein sequence ID" value="CAI2193594.1"/>
    <property type="molecule type" value="Genomic_DNA"/>
</dbReference>
<evidence type="ECO:0000313" key="1">
    <source>
        <dbReference type="EMBL" id="CAI2193594.1"/>
    </source>
</evidence>
<comment type="caution">
    <text evidence="1">The sequence shown here is derived from an EMBL/GenBank/DDBJ whole genome shotgun (WGS) entry which is preliminary data.</text>
</comment>
<reference evidence="1" key="1">
    <citation type="submission" date="2022-08" db="EMBL/GenBank/DDBJ databases">
        <authorList>
            <person name="Kallberg Y."/>
            <person name="Tangrot J."/>
            <person name="Rosling A."/>
        </authorList>
    </citation>
    <scope>NUCLEOTIDE SEQUENCE</scope>
    <source>
        <strain evidence="1">Wild A</strain>
    </source>
</reference>